<reference evidence="3 4" key="1">
    <citation type="journal article" date="2010" name="Science">
        <title>Genomic analysis of organismal complexity in the multicellular green alga Volvox carteri.</title>
        <authorList>
            <person name="Prochnik S.E."/>
            <person name="Umen J."/>
            <person name="Nedelcu A.M."/>
            <person name="Hallmann A."/>
            <person name="Miller S.M."/>
            <person name="Nishii I."/>
            <person name="Ferris P."/>
            <person name="Kuo A."/>
            <person name="Mitros T."/>
            <person name="Fritz-Laylin L.K."/>
            <person name="Hellsten U."/>
            <person name="Chapman J."/>
            <person name="Simakov O."/>
            <person name="Rensing S.A."/>
            <person name="Terry A."/>
            <person name="Pangilinan J."/>
            <person name="Kapitonov V."/>
            <person name="Jurka J."/>
            <person name="Salamov A."/>
            <person name="Shapiro H."/>
            <person name="Schmutz J."/>
            <person name="Grimwood J."/>
            <person name="Lindquist E."/>
            <person name="Lucas S."/>
            <person name="Grigoriev I.V."/>
            <person name="Schmitt R."/>
            <person name="Kirk D."/>
            <person name="Rokhsar D.S."/>
        </authorList>
    </citation>
    <scope>NUCLEOTIDE SEQUENCE [LARGE SCALE GENOMIC DNA]</scope>
    <source>
        <strain evidence="4">f. Nagariensis / Eve</strain>
    </source>
</reference>
<evidence type="ECO:0000256" key="1">
    <source>
        <dbReference type="SAM" id="MobiDB-lite"/>
    </source>
</evidence>
<feature type="compositionally biased region" description="Polar residues" evidence="1">
    <location>
        <begin position="967"/>
        <end position="979"/>
    </location>
</feature>
<dbReference type="PROSITE" id="PS50011">
    <property type="entry name" value="PROTEIN_KINASE_DOM"/>
    <property type="match status" value="1"/>
</dbReference>
<dbReference type="GO" id="GO:0004674">
    <property type="term" value="F:protein serine/threonine kinase activity"/>
    <property type="evidence" value="ECO:0007669"/>
    <property type="project" value="TreeGrafter"/>
</dbReference>
<organism evidence="4">
    <name type="scientific">Volvox carteri f. nagariensis</name>
    <dbReference type="NCBI Taxonomy" id="3068"/>
    <lineage>
        <taxon>Eukaryota</taxon>
        <taxon>Viridiplantae</taxon>
        <taxon>Chlorophyta</taxon>
        <taxon>core chlorophytes</taxon>
        <taxon>Chlorophyceae</taxon>
        <taxon>CS clade</taxon>
        <taxon>Chlamydomonadales</taxon>
        <taxon>Volvocaceae</taxon>
        <taxon>Volvox</taxon>
    </lineage>
</organism>
<dbReference type="RefSeq" id="XP_002949591.1">
    <property type="nucleotide sequence ID" value="XM_002949545.1"/>
</dbReference>
<dbReference type="SUPFAM" id="SSF56112">
    <property type="entry name" value="Protein kinase-like (PK-like)"/>
    <property type="match status" value="2"/>
</dbReference>
<evidence type="ECO:0000313" key="4">
    <source>
        <dbReference type="Proteomes" id="UP000001058"/>
    </source>
</evidence>
<protein>
    <recommendedName>
        <fullName evidence="2">Protein kinase domain-containing protein</fullName>
    </recommendedName>
</protein>
<feature type="region of interest" description="Disordered" evidence="1">
    <location>
        <begin position="961"/>
        <end position="980"/>
    </location>
</feature>
<dbReference type="PANTHER" id="PTHR44329:SF214">
    <property type="entry name" value="PROTEIN KINASE DOMAIN-CONTAINING PROTEIN"/>
    <property type="match status" value="1"/>
</dbReference>
<dbReference type="InterPro" id="IPR051681">
    <property type="entry name" value="Ser/Thr_Kinases-Pseudokinases"/>
</dbReference>
<feature type="region of interest" description="Disordered" evidence="1">
    <location>
        <begin position="727"/>
        <end position="753"/>
    </location>
</feature>
<dbReference type="Gene3D" id="1.10.510.10">
    <property type="entry name" value="Transferase(Phosphotransferase) domain 1"/>
    <property type="match status" value="2"/>
</dbReference>
<evidence type="ECO:0000313" key="3">
    <source>
        <dbReference type="EMBL" id="EFJ49143.1"/>
    </source>
</evidence>
<dbReference type="PANTHER" id="PTHR44329">
    <property type="entry name" value="SERINE/THREONINE-PROTEIN KINASE TNNI3K-RELATED"/>
    <property type="match status" value="1"/>
</dbReference>
<feature type="region of interest" description="Disordered" evidence="1">
    <location>
        <begin position="189"/>
        <end position="213"/>
    </location>
</feature>
<dbReference type="STRING" id="3068.D8TT70"/>
<feature type="compositionally biased region" description="Acidic residues" evidence="1">
    <location>
        <begin position="848"/>
        <end position="870"/>
    </location>
</feature>
<feature type="domain" description="Protein kinase" evidence="2">
    <location>
        <begin position="135"/>
        <end position="523"/>
    </location>
</feature>
<gene>
    <name evidence="3" type="ORF">VOLCADRAFT_89989</name>
</gene>
<dbReference type="GeneID" id="9618879"/>
<dbReference type="Proteomes" id="UP000001058">
    <property type="component" value="Unassembled WGS sequence"/>
</dbReference>
<name>D8TT70_VOLCA</name>
<accession>D8TT70</accession>
<dbReference type="InterPro" id="IPR000719">
    <property type="entry name" value="Prot_kinase_dom"/>
</dbReference>
<dbReference type="GO" id="GO:0005524">
    <property type="term" value="F:ATP binding"/>
    <property type="evidence" value="ECO:0007669"/>
    <property type="project" value="InterPro"/>
</dbReference>
<proteinExistence type="predicted"/>
<dbReference type="EMBL" id="GL378336">
    <property type="protein sequence ID" value="EFJ49143.1"/>
    <property type="molecule type" value="Genomic_DNA"/>
</dbReference>
<feature type="compositionally biased region" description="Low complexity" evidence="1">
    <location>
        <begin position="905"/>
        <end position="914"/>
    </location>
</feature>
<dbReference type="AlphaFoldDB" id="D8TT70"/>
<dbReference type="OrthoDB" id="550820at2759"/>
<keyword evidence="4" id="KW-1185">Reference proteome</keyword>
<feature type="compositionally biased region" description="Low complexity" evidence="1">
    <location>
        <begin position="743"/>
        <end position="753"/>
    </location>
</feature>
<dbReference type="KEGG" id="vcn:VOLCADRAFT_89989"/>
<feature type="compositionally biased region" description="Acidic residues" evidence="1">
    <location>
        <begin position="822"/>
        <end position="834"/>
    </location>
</feature>
<dbReference type="InParanoid" id="D8TT70"/>
<sequence length="1045" mass="106209">MATVVDPTWLRQLHFMVYWGLYGGSSDCGSPGCNRGSVVYAVQPSLQQQRQPPAHAAVAAATTSTIRTGSCSRSSYTGGRCVLIKGQLAGGGPVVVHLLGCRALHPATGPALRTVMLAGSAVHPAIASVHGMRFVPAAAALAPGAVSGVKRPAAAAALGAPAAAAAAAGADWARDEALSWLPAAGRQVPENAPGVEPAQLARTPQQQQQQQHQGVRDLLRHQHQRLTAMAPVTQLATVVAALRAQLQLQPGEGVLAVVCEGSPMGSLESLLGGVHNPFRPNRSWPAYMARRALLRTALEVAGALAHLHSIGLVHGALRPCNVLLVPSNHDRRNFRTKVFGASVRFVQLLGNRNSTANLVAAGDSSKSMDARFQGQGPSVGCCGGGGAGRCSSSPQPHIAATMLSWPEALPSQGGSVFLPYAGSPRMPAADAVAPVAPTSVASAACSSLPSTSNPWWSPSCGAPYSPASFTGRSRPPSRVLAVAEAAFSPSTSAGNHLLDFASSAAVAPGRRRPSGSALIPPLMLAMGSCPGRAVGSTGGAAAATAPPLCRTPSEGQLLGGLSFMRASRRPLRTSYAIPEHLEVEGVEAVAVEGASAAGGIGTGLGPGSAQQRSGVDGGCEGDMDTVPARRSHSDLVLRSGPEVTAAAVRSGKSSLSFTLGAATAVSTGAGAAASCIGGGNVSVVCGGASAPGTPSRLTSLIRSLVFNKPTAGTAALSKQAVPSVLVTPESDAGGGGHSRRVSNARSGAAASSSRASSVALAAAALLSRWPSWLAAASPVSSSVVPEHETADGLWGAESHHHHQQPQQQQQPQRRRGGQAEDKGEEGDEEEEEQVETGNGNGGEKVQGEEEEEEEEGEDAEEEEEEEEEEVAAVLFQRERVGDGGAAPSGPSRSCHGAQSLDSRPAGGASASTATSGGGGGGWRDELFLPPESQQDPCCPVDASHDTWAFGMLMWAMAAGEPPAEGQLGQSGPQVNSTSGPGPGPVQLLSTLDLDLGIRTPSWPAHCRTHAYLQPLYEACVAKEPGSRPTLAVVLASVLGGGVVVL</sequence>
<evidence type="ECO:0000259" key="2">
    <source>
        <dbReference type="PROSITE" id="PS50011"/>
    </source>
</evidence>
<feature type="region of interest" description="Disordered" evidence="1">
    <location>
        <begin position="795"/>
        <end position="937"/>
    </location>
</feature>
<dbReference type="InterPro" id="IPR011009">
    <property type="entry name" value="Kinase-like_dom_sf"/>
</dbReference>